<dbReference type="Pfam" id="PF00015">
    <property type="entry name" value="MCPsignal"/>
    <property type="match status" value="1"/>
</dbReference>
<dbReference type="Proteomes" id="UP001268089">
    <property type="component" value="Unassembled WGS sequence"/>
</dbReference>
<dbReference type="SUPFAM" id="SSF58104">
    <property type="entry name" value="Methyl-accepting chemotaxis protein (MCP) signaling domain"/>
    <property type="match status" value="1"/>
</dbReference>
<evidence type="ECO:0000256" key="3">
    <source>
        <dbReference type="PROSITE-ProRule" id="PRU00284"/>
    </source>
</evidence>
<dbReference type="PANTHER" id="PTHR43531">
    <property type="entry name" value="PROTEIN ICFG"/>
    <property type="match status" value="1"/>
</dbReference>
<sequence length="534" mass="56725">MKLGTRLALAFGLLLVLLTAMAVMATRQIAVIHNALDYYTSTTTPSLEAVKSWQEKVAAIRMLQAQHLMTVSADEMGTLEGSIDQAYDQLNQALADHEKLLVNDEDRELWKAVTESTVLAMANWDKLKAIARQSLTEPDKIEEARRLFTGKTERLFKATMGAIDKEWEFKSRVAAQLTEQGNATYKLSLSLLAAACAVALAVGVAAAFVVVRSIARQMGGEPADVARIALSIAQGDLTQQVQTRPGDQSSVMAAMATMRERLAALVGEVRQSSDSIATGSAEIATGNSDLSHRTEEQASDLQQTVTAMEQLTHTVKHNADTAEQANRLATSASASAVAGGQTVAQVVATMQGIAASSKTISDITGVIDGIAFQTNILALNAAVEAARAGEQGRGFAVVASEVRSLAHRSAEAAKEIKKLIGDNVGKVEAGTRQVDEAGRSIQAIVTEVQHVGALIHDIHNATAQQYQGISQVSDAVGRIDQVTLQNAALVEESSAAAESLRLQAVRLAEIVGLFRLDRSNAAPSTPPTTRLLRS</sequence>
<gene>
    <name evidence="7" type="ORF">J2X15_000128</name>
</gene>
<keyword evidence="4" id="KW-0472">Membrane</keyword>
<evidence type="ECO:0000313" key="7">
    <source>
        <dbReference type="EMBL" id="MDR7304862.1"/>
    </source>
</evidence>
<keyword evidence="4" id="KW-1133">Transmembrane helix</keyword>
<evidence type="ECO:0000256" key="1">
    <source>
        <dbReference type="ARBA" id="ARBA00022481"/>
    </source>
</evidence>
<evidence type="ECO:0000259" key="6">
    <source>
        <dbReference type="PROSITE" id="PS50111"/>
    </source>
</evidence>
<evidence type="ECO:0000313" key="8">
    <source>
        <dbReference type="Proteomes" id="UP001268089"/>
    </source>
</evidence>
<dbReference type="EMBL" id="JAVDXO010000001">
    <property type="protein sequence ID" value="MDR7304862.1"/>
    <property type="molecule type" value="Genomic_DNA"/>
</dbReference>
<comment type="caution">
    <text evidence="7">The sequence shown here is derived from an EMBL/GenBank/DDBJ whole genome shotgun (WGS) entry which is preliminary data.</text>
</comment>
<keyword evidence="1" id="KW-0488">Methylation</keyword>
<feature type="transmembrane region" description="Helical" evidence="4">
    <location>
        <begin position="187"/>
        <end position="211"/>
    </location>
</feature>
<dbReference type="RefSeq" id="WP_310338384.1">
    <property type="nucleotide sequence ID" value="NZ_JAVDXO010000001.1"/>
</dbReference>
<feature type="chain" id="PRO_5045291675" evidence="5">
    <location>
        <begin position="23"/>
        <end position="534"/>
    </location>
</feature>
<organism evidence="7 8">
    <name type="scientific">Rhodoferax saidenbachensis</name>
    <dbReference type="NCBI Taxonomy" id="1484693"/>
    <lineage>
        <taxon>Bacteria</taxon>
        <taxon>Pseudomonadati</taxon>
        <taxon>Pseudomonadota</taxon>
        <taxon>Betaproteobacteria</taxon>
        <taxon>Burkholderiales</taxon>
        <taxon>Comamonadaceae</taxon>
        <taxon>Rhodoferax</taxon>
    </lineage>
</organism>
<dbReference type="PRINTS" id="PR00260">
    <property type="entry name" value="CHEMTRNSDUCR"/>
</dbReference>
<dbReference type="SMART" id="SM00283">
    <property type="entry name" value="MA"/>
    <property type="match status" value="1"/>
</dbReference>
<evidence type="ECO:0000256" key="2">
    <source>
        <dbReference type="ARBA" id="ARBA00029447"/>
    </source>
</evidence>
<reference evidence="7 8" key="1">
    <citation type="submission" date="2023-07" db="EMBL/GenBank/DDBJ databases">
        <title>Sorghum-associated microbial communities from plants grown in Nebraska, USA.</title>
        <authorList>
            <person name="Schachtman D."/>
        </authorList>
    </citation>
    <scope>NUCLEOTIDE SEQUENCE [LARGE SCALE GENOMIC DNA]</scope>
    <source>
        <strain evidence="7 8">BE308</strain>
    </source>
</reference>
<feature type="domain" description="Methyl-accepting transducer" evidence="6">
    <location>
        <begin position="272"/>
        <end position="501"/>
    </location>
</feature>
<dbReference type="Pfam" id="PF12729">
    <property type="entry name" value="4HB_MCP_1"/>
    <property type="match status" value="1"/>
</dbReference>
<dbReference type="InterPro" id="IPR004089">
    <property type="entry name" value="MCPsignal_dom"/>
</dbReference>
<evidence type="ECO:0000256" key="5">
    <source>
        <dbReference type="SAM" id="SignalP"/>
    </source>
</evidence>
<dbReference type="Gene3D" id="1.10.287.950">
    <property type="entry name" value="Methyl-accepting chemotaxis protein"/>
    <property type="match status" value="1"/>
</dbReference>
<feature type="signal peptide" evidence="5">
    <location>
        <begin position="1"/>
        <end position="22"/>
    </location>
</feature>
<protein>
    <submittedName>
        <fullName evidence="7">Methyl-accepting chemotaxis protein</fullName>
    </submittedName>
</protein>
<dbReference type="InterPro" id="IPR024478">
    <property type="entry name" value="HlyB_4HB_MCP"/>
</dbReference>
<dbReference type="PANTHER" id="PTHR43531:SF14">
    <property type="entry name" value="METHYL-ACCEPTING CHEMOTAXIS PROTEIN I-RELATED"/>
    <property type="match status" value="1"/>
</dbReference>
<name>A0ABU1ZH55_9BURK</name>
<keyword evidence="5" id="KW-0732">Signal</keyword>
<keyword evidence="8" id="KW-1185">Reference proteome</keyword>
<keyword evidence="3" id="KW-0807">Transducer</keyword>
<keyword evidence="4" id="KW-0812">Transmembrane</keyword>
<proteinExistence type="inferred from homology"/>
<comment type="similarity">
    <text evidence="2">Belongs to the methyl-accepting chemotaxis (MCP) protein family.</text>
</comment>
<dbReference type="CDD" id="cd11386">
    <property type="entry name" value="MCP_signal"/>
    <property type="match status" value="1"/>
</dbReference>
<evidence type="ECO:0000256" key="4">
    <source>
        <dbReference type="SAM" id="Phobius"/>
    </source>
</evidence>
<dbReference type="PROSITE" id="PS50111">
    <property type="entry name" value="CHEMOTAXIS_TRANSDUC_2"/>
    <property type="match status" value="1"/>
</dbReference>
<dbReference type="InterPro" id="IPR004090">
    <property type="entry name" value="Chemotax_Me-accpt_rcpt"/>
</dbReference>
<accession>A0ABU1ZH55</accession>
<dbReference type="InterPro" id="IPR051310">
    <property type="entry name" value="MCP_chemotaxis"/>
</dbReference>